<dbReference type="InterPro" id="IPR036259">
    <property type="entry name" value="MFS_trans_sf"/>
</dbReference>
<dbReference type="InterPro" id="IPR051788">
    <property type="entry name" value="MFS_Transporter"/>
</dbReference>
<sequence length="479" mass="51896">MSGSTESPTQPESAMPAQDEKYVLSDPLSVEEIATVEVVPCTLGDTVEAIPSATTKAMRHQWWIQFTALCMASFLVGWIGGMFGPIVPRLQAFYINSHYNAPIGWVQSLTGPRAYEILTAPLRSPILLLHQPKFMGYISAACAYVYLMDRFGFGGMTVGASVLVAIGYAIETFAPPFPALLVSCFLMGFGAMFLDGGSRFIASLVGDTSVKMSIRYVAQGVGSTCAPLAVTQLVRLPRWPLVVLFPIGFCLITAVCQAFAFKFKSQEDCLKAIGQPPHKSMHAVRSIEKYKKVLRLPAVHAMALFQLTYSGFELAFIGWIVTFVLKERHGGPNSGYVSSGFFGGSTLGRLILIPLTKRVGMWRVMFVYLLLSLGLELVIWLVPSFTVTAVAISLLGIFLGPVTAIPMAHVGRVLPPELVGGAISWMALCASTGSLVFPFIVGAITSRTSINNLPPIIIAMLGAMLVIWAFVPKDRVRLI</sequence>
<gene>
    <name evidence="9" type="ORF">GSI_14642</name>
</gene>
<evidence type="ECO:0000256" key="2">
    <source>
        <dbReference type="ARBA" id="ARBA00008335"/>
    </source>
</evidence>
<evidence type="ECO:0000313" key="10">
    <source>
        <dbReference type="Proteomes" id="UP000230002"/>
    </source>
</evidence>
<evidence type="ECO:0000256" key="6">
    <source>
        <dbReference type="ARBA" id="ARBA00023136"/>
    </source>
</evidence>
<dbReference type="InterPro" id="IPR020846">
    <property type="entry name" value="MFS_dom"/>
</dbReference>
<dbReference type="Proteomes" id="UP000230002">
    <property type="component" value="Unassembled WGS sequence"/>
</dbReference>
<dbReference type="Gene3D" id="1.20.1250.20">
    <property type="entry name" value="MFS general substrate transporter like domains"/>
    <property type="match status" value="1"/>
</dbReference>
<evidence type="ECO:0000259" key="8">
    <source>
        <dbReference type="PROSITE" id="PS50850"/>
    </source>
</evidence>
<keyword evidence="3" id="KW-0813">Transport</keyword>
<proteinExistence type="inferred from homology"/>
<evidence type="ECO:0000313" key="9">
    <source>
        <dbReference type="EMBL" id="PIL23331.1"/>
    </source>
</evidence>
<keyword evidence="6 7" id="KW-0472">Membrane</keyword>
<feature type="transmembrane region" description="Helical" evidence="7">
    <location>
        <begin position="62"/>
        <end position="87"/>
    </location>
</feature>
<dbReference type="AlphaFoldDB" id="A0A2G8RPA9"/>
<comment type="subcellular location">
    <subcellularLocation>
        <location evidence="1">Endomembrane system</location>
        <topology evidence="1">Multi-pass membrane protein</topology>
    </subcellularLocation>
</comment>
<dbReference type="OrthoDB" id="413079at2759"/>
<reference evidence="9 10" key="1">
    <citation type="journal article" date="2015" name="Sci. Rep.">
        <title>Chromosome-level genome map provides insights into diverse defense mechanisms in the medicinal fungus Ganoderma sinense.</title>
        <authorList>
            <person name="Zhu Y."/>
            <person name="Xu J."/>
            <person name="Sun C."/>
            <person name="Zhou S."/>
            <person name="Xu H."/>
            <person name="Nelson D.R."/>
            <person name="Qian J."/>
            <person name="Song J."/>
            <person name="Luo H."/>
            <person name="Xiang L."/>
            <person name="Li Y."/>
            <person name="Xu Z."/>
            <person name="Ji A."/>
            <person name="Wang L."/>
            <person name="Lu S."/>
            <person name="Hayward A."/>
            <person name="Sun W."/>
            <person name="Li X."/>
            <person name="Schwartz D.C."/>
            <person name="Wang Y."/>
            <person name="Chen S."/>
        </authorList>
    </citation>
    <scope>NUCLEOTIDE SEQUENCE [LARGE SCALE GENOMIC DNA]</scope>
    <source>
        <strain evidence="9 10">ZZ0214-1</strain>
    </source>
</reference>
<dbReference type="PANTHER" id="PTHR23514">
    <property type="entry name" value="BYPASS OF STOP CODON PROTEIN 6"/>
    <property type="match status" value="1"/>
</dbReference>
<dbReference type="Pfam" id="PF07690">
    <property type="entry name" value="MFS_1"/>
    <property type="match status" value="1"/>
</dbReference>
<name>A0A2G8RPA9_9APHY</name>
<evidence type="ECO:0000256" key="7">
    <source>
        <dbReference type="SAM" id="Phobius"/>
    </source>
</evidence>
<dbReference type="SUPFAM" id="SSF103473">
    <property type="entry name" value="MFS general substrate transporter"/>
    <property type="match status" value="1"/>
</dbReference>
<feature type="transmembrane region" description="Helical" evidence="7">
    <location>
        <begin position="422"/>
        <end position="441"/>
    </location>
</feature>
<dbReference type="InterPro" id="IPR011701">
    <property type="entry name" value="MFS"/>
</dbReference>
<feature type="transmembrane region" description="Helical" evidence="7">
    <location>
        <begin position="388"/>
        <end position="410"/>
    </location>
</feature>
<dbReference type="PANTHER" id="PTHR23514:SF3">
    <property type="entry name" value="BYPASS OF STOP CODON PROTEIN 6"/>
    <property type="match status" value="1"/>
</dbReference>
<comment type="similarity">
    <text evidence="2">Belongs to the major facilitator superfamily.</text>
</comment>
<accession>A0A2G8RPA9</accession>
<dbReference type="PROSITE" id="PS50850">
    <property type="entry name" value="MFS"/>
    <property type="match status" value="1"/>
</dbReference>
<feature type="transmembrane region" description="Helical" evidence="7">
    <location>
        <begin position="364"/>
        <end position="382"/>
    </location>
</feature>
<evidence type="ECO:0000256" key="1">
    <source>
        <dbReference type="ARBA" id="ARBA00004127"/>
    </source>
</evidence>
<feature type="transmembrane region" description="Helical" evidence="7">
    <location>
        <begin position="453"/>
        <end position="471"/>
    </location>
</feature>
<evidence type="ECO:0000256" key="5">
    <source>
        <dbReference type="ARBA" id="ARBA00022989"/>
    </source>
</evidence>
<keyword evidence="10" id="KW-1185">Reference proteome</keyword>
<feature type="transmembrane region" description="Helical" evidence="7">
    <location>
        <begin position="298"/>
        <end position="321"/>
    </location>
</feature>
<feature type="transmembrane region" description="Helical" evidence="7">
    <location>
        <begin position="176"/>
        <end position="194"/>
    </location>
</feature>
<organism evidence="9 10">
    <name type="scientific">Ganoderma sinense ZZ0214-1</name>
    <dbReference type="NCBI Taxonomy" id="1077348"/>
    <lineage>
        <taxon>Eukaryota</taxon>
        <taxon>Fungi</taxon>
        <taxon>Dikarya</taxon>
        <taxon>Basidiomycota</taxon>
        <taxon>Agaricomycotina</taxon>
        <taxon>Agaricomycetes</taxon>
        <taxon>Polyporales</taxon>
        <taxon>Polyporaceae</taxon>
        <taxon>Ganoderma</taxon>
    </lineage>
</organism>
<dbReference type="EMBL" id="AYKW01000068">
    <property type="protein sequence ID" value="PIL23331.1"/>
    <property type="molecule type" value="Genomic_DNA"/>
</dbReference>
<keyword evidence="4 7" id="KW-0812">Transmembrane</keyword>
<dbReference type="STRING" id="1077348.A0A2G8RPA9"/>
<evidence type="ECO:0000256" key="4">
    <source>
        <dbReference type="ARBA" id="ARBA00022692"/>
    </source>
</evidence>
<dbReference type="GO" id="GO:0022857">
    <property type="term" value="F:transmembrane transporter activity"/>
    <property type="evidence" value="ECO:0007669"/>
    <property type="project" value="InterPro"/>
</dbReference>
<comment type="caution">
    <text evidence="9">The sequence shown here is derived from an EMBL/GenBank/DDBJ whole genome shotgun (WGS) entry which is preliminary data.</text>
</comment>
<dbReference type="GO" id="GO:0016020">
    <property type="term" value="C:membrane"/>
    <property type="evidence" value="ECO:0007669"/>
    <property type="project" value="TreeGrafter"/>
</dbReference>
<feature type="transmembrane region" description="Helical" evidence="7">
    <location>
        <begin position="151"/>
        <end position="170"/>
    </location>
</feature>
<evidence type="ECO:0000256" key="3">
    <source>
        <dbReference type="ARBA" id="ARBA00022448"/>
    </source>
</evidence>
<keyword evidence="5 7" id="KW-1133">Transmembrane helix</keyword>
<feature type="transmembrane region" description="Helical" evidence="7">
    <location>
        <begin position="239"/>
        <end position="261"/>
    </location>
</feature>
<dbReference type="FunFam" id="1.20.1250.20:FF:000286">
    <property type="entry name" value="MFS efflux transporter"/>
    <property type="match status" value="1"/>
</dbReference>
<feature type="transmembrane region" description="Helical" evidence="7">
    <location>
        <begin position="333"/>
        <end position="352"/>
    </location>
</feature>
<dbReference type="GO" id="GO:0012505">
    <property type="term" value="C:endomembrane system"/>
    <property type="evidence" value="ECO:0007669"/>
    <property type="project" value="UniProtKB-SubCell"/>
</dbReference>
<feature type="domain" description="Major facilitator superfamily (MFS) profile" evidence="8">
    <location>
        <begin position="299"/>
        <end position="479"/>
    </location>
</feature>
<protein>
    <recommendedName>
        <fullName evidence="8">Major facilitator superfamily (MFS) profile domain-containing protein</fullName>
    </recommendedName>
</protein>